<dbReference type="Proteomes" id="UP000198341">
    <property type="component" value="Chromosome 16"/>
</dbReference>
<accession>K8FD57</accession>
<gene>
    <name evidence="2" type="ordered locus">Bathy16g00070</name>
</gene>
<feature type="region of interest" description="Disordered" evidence="1">
    <location>
        <begin position="1"/>
        <end position="185"/>
    </location>
</feature>
<feature type="compositionally biased region" description="Basic and acidic residues" evidence="1">
    <location>
        <begin position="1"/>
        <end position="10"/>
    </location>
</feature>
<feature type="compositionally biased region" description="Acidic residues" evidence="1">
    <location>
        <begin position="306"/>
        <end position="317"/>
    </location>
</feature>
<evidence type="ECO:0000313" key="2">
    <source>
        <dbReference type="EMBL" id="CCO20148.1"/>
    </source>
</evidence>
<reference evidence="2 3" key="1">
    <citation type="submission" date="2011-10" db="EMBL/GenBank/DDBJ databases">
        <authorList>
            <person name="Genoscope - CEA"/>
        </authorList>
    </citation>
    <scope>NUCLEOTIDE SEQUENCE [LARGE SCALE GENOMIC DNA]</scope>
    <source>
        <strain evidence="2 3">RCC 1105</strain>
    </source>
</reference>
<evidence type="ECO:0000313" key="3">
    <source>
        <dbReference type="Proteomes" id="UP000198341"/>
    </source>
</evidence>
<organism evidence="2 3">
    <name type="scientific">Bathycoccus prasinos</name>
    <dbReference type="NCBI Taxonomy" id="41875"/>
    <lineage>
        <taxon>Eukaryota</taxon>
        <taxon>Viridiplantae</taxon>
        <taxon>Chlorophyta</taxon>
        <taxon>Mamiellophyceae</taxon>
        <taxon>Mamiellales</taxon>
        <taxon>Bathycoccaceae</taxon>
        <taxon>Bathycoccus</taxon>
    </lineage>
</organism>
<feature type="region of interest" description="Disordered" evidence="1">
    <location>
        <begin position="274"/>
        <end position="333"/>
    </location>
</feature>
<name>K8FD57_9CHLO</name>
<feature type="compositionally biased region" description="Basic and acidic residues" evidence="1">
    <location>
        <begin position="97"/>
        <end position="127"/>
    </location>
</feature>
<feature type="region of interest" description="Disordered" evidence="1">
    <location>
        <begin position="212"/>
        <end position="236"/>
    </location>
</feature>
<dbReference type="AlphaFoldDB" id="K8FD57"/>
<dbReference type="KEGG" id="bpg:Bathy16g00070"/>
<keyword evidence="3" id="KW-1185">Reference proteome</keyword>
<dbReference type="GeneID" id="19011139"/>
<protein>
    <submittedName>
        <fullName evidence="2">Uncharacterized protein</fullName>
    </submittedName>
</protein>
<evidence type="ECO:0000256" key="1">
    <source>
        <dbReference type="SAM" id="MobiDB-lite"/>
    </source>
</evidence>
<dbReference type="RefSeq" id="XP_007508531.1">
    <property type="nucleotide sequence ID" value="XM_007508469.1"/>
</dbReference>
<feature type="compositionally biased region" description="Acidic residues" evidence="1">
    <location>
        <begin position="143"/>
        <end position="160"/>
    </location>
</feature>
<feature type="compositionally biased region" description="Acidic residues" evidence="1">
    <location>
        <begin position="79"/>
        <end position="91"/>
    </location>
</feature>
<sequence>MTNETKKRLDSLQGWAKDLKDAPPLSETPEFEYVQKLPKSLTQQPSSVLLDASQPHAMSSPSKKKEKNATTTKKFGDDFSQEQEEEEELDGDYVSPEQREKEEEERERKEAAMNHNGDVRMELKPRTGTEWLQGQKKRVRVEFEEESSSSEEETEADEEIIPTQRPSPNDSEDDDDAHLDDARGNDVGIMKRTLNAAVGMIETVVNIVRSPFKSPNKRARIENSDTPPPSPGIFGFGGSPFAKGIAMSPKSLAQVIDATGAAAGENNANVAKMEWGARGGETWQQKEEDEGEARRKRAARKKLVLDDDDENDEEEEHETVKKSPKKATGKPATSVMSEIASQVTEVASEANWEILAKLMAEREKQKKAPRELGLNVDRTRRMSRRM</sequence>
<dbReference type="EMBL" id="FO082263">
    <property type="protein sequence ID" value="CCO20148.1"/>
    <property type="molecule type" value="Genomic_DNA"/>
</dbReference>
<proteinExistence type="predicted"/>
<feature type="region of interest" description="Disordered" evidence="1">
    <location>
        <begin position="362"/>
        <end position="386"/>
    </location>
</feature>